<evidence type="ECO:0000313" key="2">
    <source>
        <dbReference type="Proteomes" id="UP000319700"/>
    </source>
</evidence>
<accession>A0A502EY27</accession>
<comment type="caution">
    <text evidence="1">The sequence shown here is derived from an EMBL/GenBank/DDBJ whole genome shotgun (WGS) entry which is preliminary data.</text>
</comment>
<dbReference type="EMBL" id="RCZH01000005">
    <property type="protein sequence ID" value="TPG41609.1"/>
    <property type="molecule type" value="Genomic_DNA"/>
</dbReference>
<name>A0A502EY27_9FLAO</name>
<proteinExistence type="predicted"/>
<reference evidence="1 2" key="1">
    <citation type="journal article" date="2019" name="Environ. Microbiol.">
        <title>Species interactions and distinct microbial communities in high Arctic permafrost affected cryosols are associated with the CH4 and CO2 gas fluxes.</title>
        <authorList>
            <person name="Altshuler I."/>
            <person name="Hamel J."/>
            <person name="Turney S."/>
            <person name="Magnuson E."/>
            <person name="Levesque R."/>
            <person name="Greer C."/>
            <person name="Whyte L.G."/>
        </authorList>
    </citation>
    <scope>NUCLEOTIDE SEQUENCE [LARGE SCALE GENOMIC DNA]</scope>
    <source>
        <strain evidence="1 2">42</strain>
    </source>
</reference>
<organism evidence="1 2">
    <name type="scientific">Flavobacterium pectinovorum</name>
    <dbReference type="NCBI Taxonomy" id="29533"/>
    <lineage>
        <taxon>Bacteria</taxon>
        <taxon>Pseudomonadati</taxon>
        <taxon>Bacteroidota</taxon>
        <taxon>Flavobacteriia</taxon>
        <taxon>Flavobacteriales</taxon>
        <taxon>Flavobacteriaceae</taxon>
        <taxon>Flavobacterium</taxon>
    </lineage>
</organism>
<dbReference type="AlphaFoldDB" id="A0A502EY27"/>
<sequence length="79" mass="9379">MKSLTKNILFFSAENFQSEVFFYRKVHKVFLIKQFCKNTKFTKLSVEPALRTFWFLTAIMNKNLSKLCGKKSVTISRYL</sequence>
<gene>
    <name evidence="1" type="ORF">EAH81_09005</name>
</gene>
<protein>
    <submittedName>
        <fullName evidence="1">Uncharacterized protein</fullName>
    </submittedName>
</protein>
<evidence type="ECO:0000313" key="1">
    <source>
        <dbReference type="EMBL" id="TPG41609.1"/>
    </source>
</evidence>
<keyword evidence="2" id="KW-1185">Reference proteome</keyword>
<dbReference type="Proteomes" id="UP000319700">
    <property type="component" value="Unassembled WGS sequence"/>
</dbReference>